<protein>
    <recommendedName>
        <fullName evidence="1">DUF2007 domain-containing protein</fullName>
    </recommendedName>
</protein>
<dbReference type="EMBL" id="NPEV01000055">
    <property type="protein sequence ID" value="RAI25126.1"/>
    <property type="molecule type" value="Genomic_DNA"/>
</dbReference>
<proteinExistence type="predicted"/>
<organism evidence="2 3">
    <name type="scientific">Rhodobium orientis</name>
    <dbReference type="NCBI Taxonomy" id="34017"/>
    <lineage>
        <taxon>Bacteria</taxon>
        <taxon>Pseudomonadati</taxon>
        <taxon>Pseudomonadota</taxon>
        <taxon>Alphaproteobacteria</taxon>
        <taxon>Hyphomicrobiales</taxon>
        <taxon>Rhodobiaceae</taxon>
        <taxon>Rhodobium</taxon>
    </lineage>
</organism>
<feature type="domain" description="DUF2007" evidence="1">
    <location>
        <begin position="1"/>
        <end position="61"/>
    </location>
</feature>
<dbReference type="RefSeq" id="WP_111436062.1">
    <property type="nucleotide sequence ID" value="NZ_JACIGG010000007.1"/>
</dbReference>
<dbReference type="Gene3D" id="3.30.70.790">
    <property type="entry name" value="UreE, C-terminal domain"/>
    <property type="match status" value="1"/>
</dbReference>
<dbReference type="InterPro" id="IPR011322">
    <property type="entry name" value="N-reg_PII-like_a/b"/>
</dbReference>
<name>A0A327JHF0_9HYPH</name>
<keyword evidence="3" id="KW-1185">Reference proteome</keyword>
<evidence type="ECO:0000313" key="2">
    <source>
        <dbReference type="EMBL" id="RAI25126.1"/>
    </source>
</evidence>
<accession>A0A327JHF0</accession>
<dbReference type="SUPFAM" id="SSF54913">
    <property type="entry name" value="GlnB-like"/>
    <property type="match status" value="1"/>
</dbReference>
<dbReference type="InterPro" id="IPR018551">
    <property type="entry name" value="DUF2007"/>
</dbReference>
<dbReference type="Pfam" id="PF09413">
    <property type="entry name" value="DUF2007"/>
    <property type="match status" value="1"/>
</dbReference>
<dbReference type="Proteomes" id="UP000249299">
    <property type="component" value="Unassembled WGS sequence"/>
</dbReference>
<evidence type="ECO:0000313" key="3">
    <source>
        <dbReference type="Proteomes" id="UP000249299"/>
    </source>
</evidence>
<sequence>MEELLKTNDPVTLSFATSLLEEAGIGHLVVDQHMSIVEGSLGIIPRRLLVERDALQQARTLCVDAGIGHELTPEAKGL</sequence>
<gene>
    <name evidence="2" type="ORF">CH339_19495</name>
</gene>
<comment type="caution">
    <text evidence="2">The sequence shown here is derived from an EMBL/GenBank/DDBJ whole genome shotgun (WGS) entry which is preliminary data.</text>
</comment>
<reference evidence="2 3" key="1">
    <citation type="submission" date="2017-07" db="EMBL/GenBank/DDBJ databases">
        <title>Draft Genome Sequences of Select Purple Nonsulfur Bacteria.</title>
        <authorList>
            <person name="Lasarre B."/>
            <person name="Mckinlay J.B."/>
        </authorList>
    </citation>
    <scope>NUCLEOTIDE SEQUENCE [LARGE SCALE GENOMIC DNA]</scope>
    <source>
        <strain evidence="2 3">DSM 11290</strain>
    </source>
</reference>
<evidence type="ECO:0000259" key="1">
    <source>
        <dbReference type="Pfam" id="PF09413"/>
    </source>
</evidence>
<dbReference type="OrthoDB" id="5297170at2"/>
<dbReference type="AlphaFoldDB" id="A0A327JHF0"/>